<proteinExistence type="predicted"/>
<evidence type="ECO:0000313" key="2">
    <source>
        <dbReference type="Proteomes" id="UP000029868"/>
    </source>
</evidence>
<evidence type="ECO:0008006" key="3">
    <source>
        <dbReference type="Google" id="ProtNLM"/>
    </source>
</evidence>
<sequence>MKRINQSLVAIILLCLLSGCVNYSRDSGVENLWRQPQSFTNGTTTNQQVLTALGPPSQVLAIGKQTLYYYLKEQVTREGLILLIYNDTTEISIFDRAMFIFDEQGILIDFSYSKLADNTE</sequence>
<dbReference type="EMBL" id="JQEC01000034">
    <property type="protein sequence ID" value="KGJ92284.1"/>
    <property type="molecule type" value="Genomic_DNA"/>
</dbReference>
<dbReference type="RefSeq" id="WP_033082616.1">
    <property type="nucleotide sequence ID" value="NZ_JQEC01000034.1"/>
</dbReference>
<gene>
    <name evidence="1" type="ORF">GAB14E_2872</name>
</gene>
<dbReference type="Proteomes" id="UP000029868">
    <property type="component" value="Unassembled WGS sequence"/>
</dbReference>
<comment type="caution">
    <text evidence="1">The sequence shown here is derived from an EMBL/GenBank/DDBJ whole genome shotgun (WGS) entry which is preliminary data.</text>
</comment>
<evidence type="ECO:0000313" key="1">
    <source>
        <dbReference type="EMBL" id="KGJ92284.1"/>
    </source>
</evidence>
<dbReference type="OrthoDB" id="5737944at2"/>
<organism evidence="1 2">
    <name type="scientific">Colwellia psychrerythraea</name>
    <name type="common">Vibrio psychroerythus</name>
    <dbReference type="NCBI Taxonomy" id="28229"/>
    <lineage>
        <taxon>Bacteria</taxon>
        <taxon>Pseudomonadati</taxon>
        <taxon>Pseudomonadota</taxon>
        <taxon>Gammaproteobacteria</taxon>
        <taxon>Alteromonadales</taxon>
        <taxon>Colwelliaceae</taxon>
        <taxon>Colwellia</taxon>
    </lineage>
</organism>
<dbReference type="PROSITE" id="PS51257">
    <property type="entry name" value="PROKAR_LIPOPROTEIN"/>
    <property type="match status" value="1"/>
</dbReference>
<protein>
    <recommendedName>
        <fullName evidence="3">Lipoprotein SmpA/OmlA domain-containing protein</fullName>
    </recommendedName>
</protein>
<name>A0A099KND8_COLPS</name>
<dbReference type="AlphaFoldDB" id="A0A099KND8"/>
<dbReference type="PATRIC" id="fig|28229.3.peg.2592"/>
<reference evidence="1 2" key="1">
    <citation type="submission" date="2014-08" db="EMBL/GenBank/DDBJ databases">
        <title>Genomic and Phenotypic Diversity of Colwellia psychrerythraea strains from Disparate Marine Basins.</title>
        <authorList>
            <person name="Techtmann S.M."/>
            <person name="Stelling S.C."/>
            <person name="Utturkar S.M."/>
            <person name="Alshibli N."/>
            <person name="Harris A."/>
            <person name="Brown S.D."/>
            <person name="Hazen T.C."/>
        </authorList>
    </citation>
    <scope>NUCLEOTIDE SEQUENCE [LARGE SCALE GENOMIC DNA]</scope>
    <source>
        <strain evidence="1 2">GAB14E</strain>
    </source>
</reference>
<accession>A0A099KND8</accession>